<sequence length="267" mass="27993">MTTPQFDPNLPAYLQAWRQYLEQLAGAAAAPGLTVPGLAFPGLPQLPPNPLLPPALPPLPPAAAPPPHPGTAPAAPSADYIQQLLNTLQAWRQYLENSVRTRPVAPTPAEADPPAEHVVLAPYLDDASRSEPVRPPTGSGPPAPRVGSAYPPETGVPAAEDYVQSTPKSLYSSAAQPTSPPTTQWWEAGSSPTSEPPAPTAGTSKTEYQPPSDEGQTQHTGPAGDEGDGSASGVKPPDKLQHVAPLRQDLSLHPRLELIQPSRDLAR</sequence>
<dbReference type="Proteomes" id="UP000191039">
    <property type="component" value="Unassembled WGS sequence"/>
</dbReference>
<dbReference type="EMBL" id="MIJD01000036">
    <property type="protein sequence ID" value="OPE55327.1"/>
    <property type="molecule type" value="Genomic_DNA"/>
</dbReference>
<dbReference type="RefSeq" id="WP_073856386.1">
    <property type="nucleotide sequence ID" value="NZ_BAAATC010000020.1"/>
</dbReference>
<evidence type="ECO:0000313" key="3">
    <source>
        <dbReference type="Proteomes" id="UP000191039"/>
    </source>
</evidence>
<protein>
    <submittedName>
        <fullName evidence="2">Uncharacterized protein</fullName>
    </submittedName>
</protein>
<evidence type="ECO:0000313" key="2">
    <source>
        <dbReference type="EMBL" id="OPE55327.1"/>
    </source>
</evidence>
<feature type="region of interest" description="Disordered" evidence="1">
    <location>
        <begin position="51"/>
        <end position="75"/>
    </location>
</feature>
<gene>
    <name evidence="2" type="ORF">BV510_05615</name>
</gene>
<name>A0A1Q4HF68_9MYCO</name>
<dbReference type="AlphaFoldDB" id="A0A1Q4HF68"/>
<proteinExistence type="predicted"/>
<feature type="compositionally biased region" description="Pro residues" evidence="1">
    <location>
        <begin position="51"/>
        <end position="70"/>
    </location>
</feature>
<comment type="caution">
    <text evidence="2">The sequence shown here is derived from an EMBL/GenBank/DDBJ whole genome shotgun (WGS) entry which is preliminary data.</text>
</comment>
<feature type="compositionally biased region" description="Pro residues" evidence="1">
    <location>
        <begin position="133"/>
        <end position="144"/>
    </location>
</feature>
<feature type="compositionally biased region" description="Polar residues" evidence="1">
    <location>
        <begin position="205"/>
        <end position="220"/>
    </location>
</feature>
<evidence type="ECO:0000256" key="1">
    <source>
        <dbReference type="SAM" id="MobiDB-lite"/>
    </source>
</evidence>
<feature type="compositionally biased region" description="Polar residues" evidence="1">
    <location>
        <begin position="163"/>
        <end position="185"/>
    </location>
</feature>
<feature type="region of interest" description="Disordered" evidence="1">
    <location>
        <begin position="127"/>
        <end position="267"/>
    </location>
</feature>
<dbReference type="STRING" id="1801.BRW64_11610"/>
<accession>A0A1Q4HF68</accession>
<organism evidence="2 3">
    <name type="scientific">Mycolicibacterium diernhoferi</name>
    <dbReference type="NCBI Taxonomy" id="1801"/>
    <lineage>
        <taxon>Bacteria</taxon>
        <taxon>Bacillati</taxon>
        <taxon>Actinomycetota</taxon>
        <taxon>Actinomycetes</taxon>
        <taxon>Mycobacteriales</taxon>
        <taxon>Mycobacteriaceae</taxon>
        <taxon>Mycolicibacterium</taxon>
    </lineage>
</organism>
<reference evidence="2 3" key="1">
    <citation type="submission" date="2016-09" db="EMBL/GenBank/DDBJ databases">
        <title>genome sequences of unsequenced Mycobacteria.</title>
        <authorList>
            <person name="Greninger A.L."/>
            <person name="Jerome K.R."/>
            <person name="Mcnair B."/>
            <person name="Wallis C."/>
            <person name="Fang F."/>
        </authorList>
    </citation>
    <scope>NUCLEOTIDE SEQUENCE [LARGE SCALE GENOMIC DNA]</scope>
    <source>
        <strain evidence="2 3">BM1</strain>
    </source>
</reference>